<organism evidence="2 3">
    <name type="scientific">Mycolicibacter acidiphilus</name>
    <dbReference type="NCBI Taxonomy" id="2835306"/>
    <lineage>
        <taxon>Bacteria</taxon>
        <taxon>Bacillati</taxon>
        <taxon>Actinomycetota</taxon>
        <taxon>Actinomycetes</taxon>
        <taxon>Mycobacteriales</taxon>
        <taxon>Mycobacteriaceae</taxon>
        <taxon>Mycolicibacter</taxon>
    </lineage>
</organism>
<evidence type="ECO:0000313" key="2">
    <source>
        <dbReference type="EMBL" id="MBS9532141.1"/>
    </source>
</evidence>
<dbReference type="Pfam" id="PF00934">
    <property type="entry name" value="PE"/>
    <property type="match status" value="1"/>
</dbReference>
<dbReference type="RefSeq" id="WP_214091018.1">
    <property type="nucleotide sequence ID" value="NZ_JAHCLR010000001.1"/>
</dbReference>
<name>A0ABS5RCX6_9MYCO</name>
<dbReference type="EMBL" id="JAHCLR010000001">
    <property type="protein sequence ID" value="MBS9532141.1"/>
    <property type="molecule type" value="Genomic_DNA"/>
</dbReference>
<feature type="domain" description="PE" evidence="1">
    <location>
        <begin position="4"/>
        <end position="94"/>
    </location>
</feature>
<evidence type="ECO:0000259" key="1">
    <source>
        <dbReference type="Pfam" id="PF00934"/>
    </source>
</evidence>
<gene>
    <name evidence="2" type="ORF">KIH27_00905</name>
</gene>
<dbReference type="InterPro" id="IPR038332">
    <property type="entry name" value="PPE_sf"/>
</dbReference>
<protein>
    <submittedName>
        <fullName evidence="2">PE family protein</fullName>
    </submittedName>
</protein>
<evidence type="ECO:0000313" key="3">
    <source>
        <dbReference type="Proteomes" id="UP001519535"/>
    </source>
</evidence>
<accession>A0ABS5RCX6</accession>
<reference evidence="2 3" key="1">
    <citation type="submission" date="2021-05" db="EMBL/GenBank/DDBJ databases">
        <title>Mycobacterium acidophilum sp. nov., an extremely acid-tolerant member of the genus Mycobacterium.</title>
        <authorList>
            <person name="Xia J."/>
        </authorList>
    </citation>
    <scope>NUCLEOTIDE SEQUENCE [LARGE SCALE GENOMIC DNA]</scope>
    <source>
        <strain evidence="2 3">M1</strain>
    </source>
</reference>
<proteinExistence type="predicted"/>
<dbReference type="InterPro" id="IPR000084">
    <property type="entry name" value="PE-PGRS_N"/>
</dbReference>
<dbReference type="Proteomes" id="UP001519535">
    <property type="component" value="Unassembled WGS sequence"/>
</dbReference>
<dbReference type="Gene3D" id="1.10.287.850">
    <property type="entry name" value="HP0062-like domain"/>
    <property type="match status" value="1"/>
</dbReference>
<keyword evidence="3" id="KW-1185">Reference proteome</keyword>
<sequence length="104" mass="10096">MSFVDVHPELLTAAAGNLSGIGDAMTEGIAAGAAPTTGVIPAAVDPVSGMAAGQLNTNGELFQQFSALAAAAHQQIVATMNNNAARYAIAEAANAASAAATSAI</sequence>
<comment type="caution">
    <text evidence="2">The sequence shown here is derived from an EMBL/GenBank/DDBJ whole genome shotgun (WGS) entry which is preliminary data.</text>
</comment>
<dbReference type="SUPFAM" id="SSF140459">
    <property type="entry name" value="PE/PPE dimer-like"/>
    <property type="match status" value="1"/>
</dbReference>